<evidence type="ECO:0000313" key="1">
    <source>
        <dbReference type="EMBL" id="MCF6136668.1"/>
    </source>
</evidence>
<organism evidence="1 2">
    <name type="scientific">Pseudalkalibacillus berkeleyi</name>
    <dbReference type="NCBI Taxonomy" id="1069813"/>
    <lineage>
        <taxon>Bacteria</taxon>
        <taxon>Bacillati</taxon>
        <taxon>Bacillota</taxon>
        <taxon>Bacilli</taxon>
        <taxon>Bacillales</taxon>
        <taxon>Fictibacillaceae</taxon>
        <taxon>Pseudalkalibacillus</taxon>
    </lineage>
</organism>
<accession>A0ABS9GYI7</accession>
<dbReference type="Proteomes" id="UP001649381">
    <property type="component" value="Unassembled WGS sequence"/>
</dbReference>
<comment type="caution">
    <text evidence="1">The sequence shown here is derived from an EMBL/GenBank/DDBJ whole genome shotgun (WGS) entry which is preliminary data.</text>
</comment>
<dbReference type="EMBL" id="JAKIJS010000001">
    <property type="protein sequence ID" value="MCF6136668.1"/>
    <property type="molecule type" value="Genomic_DNA"/>
</dbReference>
<dbReference type="RefSeq" id="WP_236331625.1">
    <property type="nucleotide sequence ID" value="NZ_JAKIJS010000001.1"/>
</dbReference>
<name>A0ABS9GYI7_9BACL</name>
<keyword evidence="2" id="KW-1185">Reference proteome</keyword>
<sequence>MKTAFAGFQGARKAFIMRLSFLDDFTKATECPKCGGTELIIGKQVDLKLWHQLKSG</sequence>
<protein>
    <submittedName>
        <fullName evidence="1">Uncharacterized protein</fullName>
    </submittedName>
</protein>
<evidence type="ECO:0000313" key="2">
    <source>
        <dbReference type="Proteomes" id="UP001649381"/>
    </source>
</evidence>
<gene>
    <name evidence="1" type="ORF">L2716_02925</name>
</gene>
<proteinExistence type="predicted"/>
<reference evidence="1 2" key="1">
    <citation type="submission" date="2022-01" db="EMBL/GenBank/DDBJ databases">
        <title>Alkalihalobacillus sp. EGI L200015, a novel bacterium isolated from a salt lake sediment.</title>
        <authorList>
            <person name="Gao L."/>
            <person name="Fang B.-Z."/>
            <person name="Li W.-J."/>
        </authorList>
    </citation>
    <scope>NUCLEOTIDE SEQUENCE [LARGE SCALE GENOMIC DNA]</scope>
    <source>
        <strain evidence="1 2">KCTC 12718</strain>
    </source>
</reference>